<evidence type="ECO:0000259" key="8">
    <source>
        <dbReference type="Pfam" id="PF02384"/>
    </source>
</evidence>
<dbReference type="EMBL" id="CP159534">
    <property type="protein sequence ID" value="XCJ69477.1"/>
    <property type="molecule type" value="Genomic_DNA"/>
</dbReference>
<dbReference type="PRINTS" id="PR00507">
    <property type="entry name" value="N12N6MTFRASE"/>
</dbReference>
<evidence type="ECO:0000256" key="1">
    <source>
        <dbReference type="ARBA" id="ARBA00006594"/>
    </source>
</evidence>
<dbReference type="InterPro" id="IPR052916">
    <property type="entry name" value="Type-I_RE_MTase_Subunit"/>
</dbReference>
<keyword evidence="6" id="KW-0680">Restriction system</keyword>
<accession>A0AAU8IMG3</accession>
<proteinExistence type="inferred from homology"/>
<evidence type="ECO:0000313" key="10">
    <source>
        <dbReference type="EMBL" id="XCJ69477.1"/>
    </source>
</evidence>
<dbReference type="KEGG" id="stac:ABII15_05650"/>
<evidence type="ECO:0000256" key="2">
    <source>
        <dbReference type="ARBA" id="ARBA00011900"/>
    </source>
</evidence>
<dbReference type="RefSeq" id="WP_353941164.1">
    <property type="nucleotide sequence ID" value="NZ_CP159534.1"/>
</dbReference>
<name>A0AAU8IMG3_9ACTN</name>
<reference evidence="10" key="1">
    <citation type="submission" date="2024-06" db="EMBL/GenBank/DDBJ databases">
        <title>Streptomyces sp. strain HUAS MG91 genome sequences.</title>
        <authorList>
            <person name="Mo P."/>
        </authorList>
    </citation>
    <scope>NUCLEOTIDE SEQUENCE</scope>
    <source>
        <strain evidence="10">HUAS MG91</strain>
    </source>
</reference>
<dbReference type="GO" id="GO:0009007">
    <property type="term" value="F:site-specific DNA-methyltransferase (adenine-specific) activity"/>
    <property type="evidence" value="ECO:0007669"/>
    <property type="project" value="UniProtKB-EC"/>
</dbReference>
<dbReference type="GO" id="GO:0009307">
    <property type="term" value="P:DNA restriction-modification system"/>
    <property type="evidence" value="ECO:0007669"/>
    <property type="project" value="UniProtKB-KW"/>
</dbReference>
<dbReference type="AlphaFoldDB" id="A0AAU8IMG3"/>
<keyword evidence="3 10" id="KW-0489">Methyltransferase</keyword>
<evidence type="ECO:0000256" key="6">
    <source>
        <dbReference type="ARBA" id="ARBA00022747"/>
    </source>
</evidence>
<feature type="domain" description="DNA methylase adenine-specific" evidence="8">
    <location>
        <begin position="136"/>
        <end position="450"/>
    </location>
</feature>
<dbReference type="PANTHER" id="PTHR42998">
    <property type="entry name" value="TYPE I RESTRICTION ENZYME HINDVIIP M PROTEIN-RELATED"/>
    <property type="match status" value="1"/>
</dbReference>
<organism evidence="10">
    <name type="scientific">Streptomyces tabacisoli</name>
    <dbReference type="NCBI Taxonomy" id="3156398"/>
    <lineage>
        <taxon>Bacteria</taxon>
        <taxon>Bacillati</taxon>
        <taxon>Actinomycetota</taxon>
        <taxon>Actinomycetes</taxon>
        <taxon>Kitasatosporales</taxon>
        <taxon>Streptomycetaceae</taxon>
        <taxon>Streptomyces</taxon>
    </lineage>
</organism>
<dbReference type="GO" id="GO:0032259">
    <property type="term" value="P:methylation"/>
    <property type="evidence" value="ECO:0007669"/>
    <property type="project" value="UniProtKB-KW"/>
</dbReference>
<dbReference type="SUPFAM" id="SSF53335">
    <property type="entry name" value="S-adenosyl-L-methionine-dependent methyltransferases"/>
    <property type="match status" value="1"/>
</dbReference>
<dbReference type="InterPro" id="IPR003356">
    <property type="entry name" value="DNA_methylase_A-5"/>
</dbReference>
<dbReference type="Gene3D" id="3.40.50.150">
    <property type="entry name" value="Vaccinia Virus protein VP39"/>
    <property type="match status" value="1"/>
</dbReference>
<dbReference type="PANTHER" id="PTHR42998:SF1">
    <property type="entry name" value="TYPE I RESTRICTION ENZYME HINDI METHYLASE SUBUNIT"/>
    <property type="match status" value="1"/>
</dbReference>
<keyword evidence="4" id="KW-0808">Transferase</keyword>
<evidence type="ECO:0000256" key="4">
    <source>
        <dbReference type="ARBA" id="ARBA00022679"/>
    </source>
</evidence>
<dbReference type="InterPro" id="IPR038333">
    <property type="entry name" value="T1MK-like_N_sf"/>
</dbReference>
<feature type="domain" description="N6 adenine-specific DNA methyltransferase N-terminal" evidence="9">
    <location>
        <begin position="15"/>
        <end position="55"/>
    </location>
</feature>
<gene>
    <name evidence="10" type="ORF">ABII15_05650</name>
</gene>
<dbReference type="Gene3D" id="1.20.1260.30">
    <property type="match status" value="1"/>
</dbReference>
<comment type="similarity">
    <text evidence="1">Belongs to the N(4)/N(6)-methyltransferase family.</text>
</comment>
<dbReference type="InterPro" id="IPR022749">
    <property type="entry name" value="D12N6_MeTrfase_N"/>
</dbReference>
<dbReference type="GO" id="GO:0008170">
    <property type="term" value="F:N-methyltransferase activity"/>
    <property type="evidence" value="ECO:0007669"/>
    <property type="project" value="InterPro"/>
</dbReference>
<dbReference type="EC" id="2.1.1.72" evidence="2"/>
<keyword evidence="5" id="KW-0949">S-adenosyl-L-methionine</keyword>
<sequence length="490" mass="53190">MPPRKKKQTSAVDLLWKAVDLLRGSMDAAQYKITLLTLLYLRHLPAESTDGEDATAPPTVTWWRTFRERISAHPDEAVAVLDELVQELTSARPDLKNIVAPAWSVMGGLAPQQVKDLVLLLDRAPDEAGTTPAELATLYTSFTTWFAEAEGKKGGEYYTPTTVARLLVELLGPISGRLYDPCCGIGGTLVEATRSVTANGGDPHTNLTIHGQEVNETTWRLARMHLAMNGLGTAGVHLADTFAQDCSPALKADVVLAHPPFNLSDWARDEADPRWRYGAPPRANANFAWLQHAVHKLNDSGSAAVVLANGSMSSKAHGEAAIRAAMVEDDLVACIVALPGQLFRSTQIPACVWIVAKSKSSGGGRGMTDRRGQTLFIDARSLGVMVDRGHRALTDDDVSRIAGAYRAWRGTGAAPHRYSDVPGFCRSVDLDGIREGEYSLAPGRYVGVEEPVAESAEPVQNSIDVLTRELLDLMAQVEQGEAELRRHWFD</sequence>
<evidence type="ECO:0000256" key="7">
    <source>
        <dbReference type="ARBA" id="ARBA00047942"/>
    </source>
</evidence>
<dbReference type="Pfam" id="PF02384">
    <property type="entry name" value="N6_Mtase"/>
    <property type="match status" value="1"/>
</dbReference>
<dbReference type="Pfam" id="PF12161">
    <property type="entry name" value="HsdM_N"/>
    <property type="match status" value="1"/>
</dbReference>
<evidence type="ECO:0000256" key="5">
    <source>
        <dbReference type="ARBA" id="ARBA00022691"/>
    </source>
</evidence>
<evidence type="ECO:0000256" key="3">
    <source>
        <dbReference type="ARBA" id="ARBA00022603"/>
    </source>
</evidence>
<dbReference type="GO" id="GO:0003677">
    <property type="term" value="F:DNA binding"/>
    <property type="evidence" value="ECO:0007669"/>
    <property type="project" value="InterPro"/>
</dbReference>
<evidence type="ECO:0000259" key="9">
    <source>
        <dbReference type="Pfam" id="PF12161"/>
    </source>
</evidence>
<dbReference type="REBASE" id="845450">
    <property type="entry name" value="M1.SspMG91ORF5650P"/>
</dbReference>
<protein>
    <recommendedName>
        <fullName evidence="2">site-specific DNA-methyltransferase (adenine-specific)</fullName>
        <ecNumber evidence="2">2.1.1.72</ecNumber>
    </recommendedName>
</protein>
<dbReference type="InterPro" id="IPR029063">
    <property type="entry name" value="SAM-dependent_MTases_sf"/>
</dbReference>
<comment type="catalytic activity">
    <reaction evidence="7">
        <text>a 2'-deoxyadenosine in DNA + S-adenosyl-L-methionine = an N(6)-methyl-2'-deoxyadenosine in DNA + S-adenosyl-L-homocysteine + H(+)</text>
        <dbReference type="Rhea" id="RHEA:15197"/>
        <dbReference type="Rhea" id="RHEA-COMP:12418"/>
        <dbReference type="Rhea" id="RHEA-COMP:12419"/>
        <dbReference type="ChEBI" id="CHEBI:15378"/>
        <dbReference type="ChEBI" id="CHEBI:57856"/>
        <dbReference type="ChEBI" id="CHEBI:59789"/>
        <dbReference type="ChEBI" id="CHEBI:90615"/>
        <dbReference type="ChEBI" id="CHEBI:90616"/>
        <dbReference type="EC" id="2.1.1.72"/>
    </reaction>
</comment>